<sequence length="125" mass="13478">MQKKFIMLGAILAMLGVMIGAFGAHALKPILEANSRVDTFETAVKYHFYHALGLLFIGLFSHRQPSKWLSYAGNCLLAGVIIFSGSLYALCLSGITFLGAITPIGGVCMIAGWFLVVVAVIKRVE</sequence>
<dbReference type="OrthoDB" id="9802121at2"/>
<evidence type="ECO:0000256" key="3">
    <source>
        <dbReference type="ARBA" id="ARBA00022692"/>
    </source>
</evidence>
<evidence type="ECO:0000256" key="4">
    <source>
        <dbReference type="ARBA" id="ARBA00022989"/>
    </source>
</evidence>
<dbReference type="STRING" id="1003.SAMN04488541_10205"/>
<feature type="transmembrane region" description="Helical" evidence="6">
    <location>
        <begin position="95"/>
        <end position="121"/>
    </location>
</feature>
<reference evidence="7 8" key="1">
    <citation type="submission" date="2016-10" db="EMBL/GenBank/DDBJ databases">
        <authorList>
            <person name="de Groot N.N."/>
        </authorList>
    </citation>
    <scope>NUCLEOTIDE SEQUENCE [LARGE SCALE GENOMIC DNA]</scope>
    <source>
        <strain>GEY</strain>
        <strain evidence="8">DSM 9560</strain>
    </source>
</reference>
<comment type="similarity">
    <text evidence="2">Belongs to the UPF0382 family.</text>
</comment>
<proteinExistence type="inferred from homology"/>
<organism evidence="7 8">
    <name type="scientific">Thermoflexibacter ruber</name>
    <dbReference type="NCBI Taxonomy" id="1003"/>
    <lineage>
        <taxon>Bacteria</taxon>
        <taxon>Pseudomonadati</taxon>
        <taxon>Bacteroidota</taxon>
        <taxon>Cytophagia</taxon>
        <taxon>Cytophagales</taxon>
        <taxon>Thermoflexibacteraceae</taxon>
        <taxon>Thermoflexibacter</taxon>
    </lineage>
</organism>
<comment type="subcellular location">
    <subcellularLocation>
        <location evidence="1">Membrane</location>
        <topology evidence="1">Multi-pass membrane protein</topology>
    </subcellularLocation>
</comment>
<feature type="transmembrane region" description="Helical" evidence="6">
    <location>
        <begin position="68"/>
        <end position="89"/>
    </location>
</feature>
<keyword evidence="8" id="KW-1185">Reference proteome</keyword>
<gene>
    <name evidence="7" type="ORF">SAMN04488541_10205</name>
</gene>
<evidence type="ECO:0000313" key="7">
    <source>
        <dbReference type="EMBL" id="SFF20447.1"/>
    </source>
</evidence>
<dbReference type="InterPro" id="IPR006696">
    <property type="entry name" value="DUF423"/>
</dbReference>
<evidence type="ECO:0000256" key="1">
    <source>
        <dbReference type="ARBA" id="ARBA00004141"/>
    </source>
</evidence>
<dbReference type="PANTHER" id="PTHR43461:SF1">
    <property type="entry name" value="TRANSMEMBRANE PROTEIN 256"/>
    <property type="match status" value="1"/>
</dbReference>
<keyword evidence="5 6" id="KW-0472">Membrane</keyword>
<dbReference type="Pfam" id="PF04241">
    <property type="entry name" value="DUF423"/>
    <property type="match status" value="1"/>
</dbReference>
<dbReference type="PANTHER" id="PTHR43461">
    <property type="entry name" value="TRANSMEMBRANE PROTEIN 256"/>
    <property type="match status" value="1"/>
</dbReference>
<dbReference type="Proteomes" id="UP000199513">
    <property type="component" value="Unassembled WGS sequence"/>
</dbReference>
<dbReference type="GO" id="GO:0005886">
    <property type="term" value="C:plasma membrane"/>
    <property type="evidence" value="ECO:0007669"/>
    <property type="project" value="TreeGrafter"/>
</dbReference>
<keyword evidence="4 6" id="KW-1133">Transmembrane helix</keyword>
<accession>A0A1I2GUE5</accession>
<evidence type="ECO:0000256" key="5">
    <source>
        <dbReference type="ARBA" id="ARBA00023136"/>
    </source>
</evidence>
<dbReference type="AlphaFoldDB" id="A0A1I2GUE5"/>
<dbReference type="RefSeq" id="WP_091545525.1">
    <property type="nucleotide sequence ID" value="NZ_FONY01000020.1"/>
</dbReference>
<evidence type="ECO:0000256" key="6">
    <source>
        <dbReference type="SAM" id="Phobius"/>
    </source>
</evidence>
<dbReference type="EMBL" id="FONY01000020">
    <property type="protein sequence ID" value="SFF20447.1"/>
    <property type="molecule type" value="Genomic_DNA"/>
</dbReference>
<evidence type="ECO:0000313" key="8">
    <source>
        <dbReference type="Proteomes" id="UP000199513"/>
    </source>
</evidence>
<name>A0A1I2GUE5_9BACT</name>
<evidence type="ECO:0000256" key="2">
    <source>
        <dbReference type="ARBA" id="ARBA00009694"/>
    </source>
</evidence>
<keyword evidence="3 6" id="KW-0812">Transmembrane</keyword>
<protein>
    <submittedName>
        <fullName evidence="7">Uncharacterized membrane protein YgdD, TMEM256/DUF423 family</fullName>
    </submittedName>
</protein>
<feature type="transmembrane region" description="Helical" evidence="6">
    <location>
        <begin position="42"/>
        <end position="61"/>
    </location>
</feature>